<evidence type="ECO:0000313" key="2">
    <source>
        <dbReference type="Proteomes" id="UP000182915"/>
    </source>
</evidence>
<dbReference type="STRING" id="370526.SAMN04489835_4291"/>
<protein>
    <submittedName>
        <fullName evidence="1">Uncharacterized protein</fullName>
    </submittedName>
</protein>
<dbReference type="OrthoDB" id="5124265at2"/>
<sequence>MKLMTDAGLWCTRGFDTPTPLVAVLEVSGAVLSWAVDDAAAEPQLTFTDPGRADWLWRVVGEAGHAALASALDAGAAVGALDVAGVELMPGALDDLRRLALGHWLRRWWPASQRDAIAVLDAAVLDAEVALLTAAAQEFFDDDTFDSDVTQLLVPHVAALDAAVTQGDPRVSALVDRCREIADDVGIALDLGLDAASDVGAGRRDDYALAAGTDGARRVPGVVAEGVASLNWSAVPPGVFDAAENTVDWTILADGDAVEAAVRVELLGLGSPNGIEVRLRAGALTGSGVLAADGRCRFPLTDADGRPVPESAAWNHDWRDTAVTVGPDVEESAQTRDRVRAVARARLNRPGDDAFLAEILAAEADY</sequence>
<keyword evidence="2" id="KW-1185">Reference proteome</keyword>
<dbReference type="Proteomes" id="UP000182915">
    <property type="component" value="Chromosome I"/>
</dbReference>
<evidence type="ECO:0000313" key="1">
    <source>
        <dbReference type="EMBL" id="SEH80012.1"/>
    </source>
</evidence>
<dbReference type="AlphaFoldDB" id="A0A1H6KW50"/>
<accession>A0A1H6KW50</accession>
<reference evidence="2" key="1">
    <citation type="submission" date="2016-10" db="EMBL/GenBank/DDBJ databases">
        <authorList>
            <person name="Varghese N."/>
            <person name="Submissions S."/>
        </authorList>
    </citation>
    <scope>NUCLEOTIDE SEQUENCE [LARGE SCALE GENOMIC DNA]</scope>
    <source>
        <strain evidence="2">DSM 45405</strain>
    </source>
</reference>
<name>A0A1H6KW50_MYCRU</name>
<proteinExistence type="predicted"/>
<dbReference type="EMBL" id="LT629971">
    <property type="protein sequence ID" value="SEH80012.1"/>
    <property type="molecule type" value="Genomic_DNA"/>
</dbReference>
<dbReference type="RefSeq" id="WP_083408874.1">
    <property type="nucleotide sequence ID" value="NZ_LT629971.1"/>
</dbReference>
<gene>
    <name evidence="1" type="ORF">SAMN04489835_4291</name>
</gene>
<organism evidence="1 2">
    <name type="scientific">Mycolicibacterium rutilum</name>
    <name type="common">Mycobacterium rutilum</name>
    <dbReference type="NCBI Taxonomy" id="370526"/>
    <lineage>
        <taxon>Bacteria</taxon>
        <taxon>Bacillati</taxon>
        <taxon>Actinomycetota</taxon>
        <taxon>Actinomycetes</taxon>
        <taxon>Mycobacteriales</taxon>
        <taxon>Mycobacteriaceae</taxon>
        <taxon>Mycolicibacterium</taxon>
    </lineage>
</organism>